<evidence type="ECO:0000256" key="1">
    <source>
        <dbReference type="SAM" id="MobiDB-lite"/>
    </source>
</evidence>
<keyword evidence="2" id="KW-0812">Transmembrane</keyword>
<feature type="transmembrane region" description="Helical" evidence="2">
    <location>
        <begin position="21"/>
        <end position="40"/>
    </location>
</feature>
<feature type="compositionally biased region" description="Polar residues" evidence="1">
    <location>
        <begin position="349"/>
        <end position="361"/>
    </location>
</feature>
<dbReference type="Proteomes" id="UP000076023">
    <property type="component" value="Unassembled WGS sequence"/>
</dbReference>
<dbReference type="InterPro" id="IPR019840">
    <property type="entry name" value="Verru/Chthon_A"/>
</dbReference>
<dbReference type="OrthoDB" id="173935at2"/>
<keyword evidence="4" id="KW-1185">Reference proteome</keyword>
<gene>
    <name evidence="3" type="ORF">TSACC_22007</name>
</gene>
<dbReference type="EMBL" id="BDCO01000002">
    <property type="protein sequence ID" value="GAT33590.1"/>
    <property type="molecule type" value="Genomic_DNA"/>
</dbReference>
<evidence type="ECO:0000256" key="2">
    <source>
        <dbReference type="SAM" id="Phobius"/>
    </source>
</evidence>
<protein>
    <submittedName>
        <fullName evidence="3">Verru_Chthon cassette protein A</fullName>
    </submittedName>
</protein>
<dbReference type="InParanoid" id="A0A146G7R7"/>
<evidence type="ECO:0000313" key="3">
    <source>
        <dbReference type="EMBL" id="GAT33590.1"/>
    </source>
</evidence>
<sequence length="1305" mass="140003">MNCPLWSPAGSPSGNNRGASLVLVLIGITLISILLLAFLATVRTEVQSSKVYASGASLKLLANNAVNLVEGQIRVATGNPSLNWASQPGMIRTYATSGQPSGYYKLYSDSGMQGPGKFDHTTSTNGVPANWYSQRGIYTDLNQPVRIGSTNYYPILVGDASDLASYNSPLAANAKAYAPITSGTPSVEGFWLNNAPVDPKSPNQAPMPVKWLYVLQDGKIITPSSSANGVVSFNSSGAQPSATNQIVGRIAFWTDDETTKININTASEGTFWDTPRTYTTQDFYLATRQPVQGEFQRYPGHPATICLSTVMGLGITSTGWTPSNPASHLGLEDLYPITPATKPGGSKGGNTDTSPTSNTLPASVTRLYSTVDEFLFQTALDASGARKENGTLLASPTALDPATLRRASFFLTASSQAPDVNIYNLPRVSMWPITLNSSGTRAMTPFDKLIAFCTTVNNHIFHFQRQDANSPTVDLPAGGSQTGLGRNRQLLEYLRALTALPAPGFSTGSFAGKYGDDRNQILTEIFDYIRSTNLQDSTTGATPYARALFSNATDGEPGKGQVIPIVDMATTVSDAATGKPSHPRGFGRFPTIQQAFLVFIGAGNNSPAFNPAVSGYPGFTGFTFPAITANGTQRVQAGFFLQMYDPTSGTPFTYPWYEIQVEGLDTLAWSNDNSTSHAMTFPSSGVIRPNGAVGLSMSLYGGITDYRIFTYGKNKASAANRYPFITRPTGAQSGAPPALVGCPDMNNGQIYFKGGSTVAKIFALDASGNRISTDPIQTVNLNFPAATLPVPDTVADSATALNSNATSYNFRSFYDNGSSPFGRLNFNKNISWISSRDVVRALVATPGDARLLAARAEVPSSMLQPLTSAMTSADYMSSTQRHSHMLRFGLAYPVYGASGGKLVNVNYSNYQPKFEVSAGRNINDTDFYGGPGNATYYRSKDTSVPSLTGATTSSGVPADWDNGIANNVDGPLINKPDEGDAGRNDVNGRPYFELDYGAALAGDTFFSPNRMIPSPGMLGSLPTGVLANKPWQTLLFRPGPANHPGLGSATMPPDHLILDLFTMPVVEPYAISTPLATAGRINMNHLIVPFTYINRDTGLRAAMKSQMVTVIPSPGTGLYKTYQNPNGSPSSGNKPSNIDVRFPVDADKTLSQFASRFATGDIFRSASEICSIDLVPAHNSAPALPITRANMDAFWNSYPVTGDNVRERPYTNLYSLLTTKSNTYTVHYRVQSLKQTPGSDYSTWREDRDTVLGQLRGSQTIERYIDPGDSIPDYATVISSSSFPPSQPLGDYYRFRVIANHQFAP</sequence>
<evidence type="ECO:0000313" key="4">
    <source>
        <dbReference type="Proteomes" id="UP000076023"/>
    </source>
</evidence>
<keyword evidence="2" id="KW-1133">Transmembrane helix</keyword>
<keyword evidence="2" id="KW-0472">Membrane</keyword>
<organism evidence="3 4">
    <name type="scientific">Terrimicrobium sacchariphilum</name>
    <dbReference type="NCBI Taxonomy" id="690879"/>
    <lineage>
        <taxon>Bacteria</taxon>
        <taxon>Pseudomonadati</taxon>
        <taxon>Verrucomicrobiota</taxon>
        <taxon>Terrimicrobiia</taxon>
        <taxon>Terrimicrobiales</taxon>
        <taxon>Terrimicrobiaceae</taxon>
        <taxon>Terrimicrobium</taxon>
    </lineage>
</organism>
<feature type="region of interest" description="Disordered" evidence="1">
    <location>
        <begin position="338"/>
        <end position="361"/>
    </location>
</feature>
<comment type="caution">
    <text evidence="3">The sequence shown here is derived from an EMBL/GenBank/DDBJ whole genome shotgun (WGS) entry which is preliminary data.</text>
</comment>
<accession>A0A146G7R7</accession>
<name>A0A146G7R7_TERSA</name>
<proteinExistence type="predicted"/>
<reference evidence="4" key="1">
    <citation type="journal article" date="2017" name="Genome Announc.">
        <title>Draft Genome Sequence of Terrimicrobium sacchariphilum NM-5T, a Facultative Anaerobic Soil Bacterium of the Class Spartobacteria.</title>
        <authorList>
            <person name="Qiu Y.L."/>
            <person name="Tourlousse D.M."/>
            <person name="Matsuura N."/>
            <person name="Ohashi A."/>
            <person name="Sekiguchi Y."/>
        </authorList>
    </citation>
    <scope>NUCLEOTIDE SEQUENCE [LARGE SCALE GENOMIC DNA]</scope>
    <source>
        <strain evidence="4">NM-5</strain>
    </source>
</reference>
<dbReference type="RefSeq" id="WP_084400377.1">
    <property type="nucleotide sequence ID" value="NZ_BDCO01000002.1"/>
</dbReference>
<dbReference type="NCBIfam" id="TIGR02600">
    <property type="entry name" value="Verru_Chthon_A"/>
    <property type="match status" value="1"/>
</dbReference>